<dbReference type="KEGG" id="sspb:CP982_32695"/>
<dbReference type="Proteomes" id="UP000326505">
    <property type="component" value="Chromosome"/>
</dbReference>
<evidence type="ECO:0000313" key="2">
    <source>
        <dbReference type="EMBL" id="QEV65052.1"/>
    </source>
</evidence>
<dbReference type="InterPro" id="IPR014729">
    <property type="entry name" value="Rossmann-like_a/b/a_fold"/>
</dbReference>
<proteinExistence type="predicted"/>
<dbReference type="InterPro" id="IPR006016">
    <property type="entry name" value="UspA"/>
</dbReference>
<dbReference type="EMBL" id="CP023690">
    <property type="protein sequence ID" value="QEV65052.1"/>
    <property type="molecule type" value="Genomic_DNA"/>
</dbReference>
<evidence type="ECO:0000259" key="1">
    <source>
        <dbReference type="Pfam" id="PF00582"/>
    </source>
</evidence>
<evidence type="ECO:0000313" key="3">
    <source>
        <dbReference type="Proteomes" id="UP000326505"/>
    </source>
</evidence>
<protein>
    <submittedName>
        <fullName evidence="2">Universal stress protein</fullName>
    </submittedName>
</protein>
<dbReference type="SUPFAM" id="SSF52402">
    <property type="entry name" value="Adenine nucleotide alpha hydrolases-like"/>
    <property type="match status" value="1"/>
</dbReference>
<dbReference type="CDD" id="cd00293">
    <property type="entry name" value="USP-like"/>
    <property type="match status" value="1"/>
</dbReference>
<dbReference type="OrthoDB" id="3854489at2"/>
<dbReference type="Gene3D" id="3.40.50.620">
    <property type="entry name" value="HUPs"/>
    <property type="match status" value="1"/>
</dbReference>
<dbReference type="AlphaFoldDB" id="A0A5P2XRH2"/>
<organism evidence="2 3">
    <name type="scientific">Streptomyces spectabilis</name>
    <dbReference type="NCBI Taxonomy" id="68270"/>
    <lineage>
        <taxon>Bacteria</taxon>
        <taxon>Bacillati</taxon>
        <taxon>Actinomycetota</taxon>
        <taxon>Actinomycetes</taxon>
        <taxon>Kitasatosporales</taxon>
        <taxon>Streptomycetaceae</taxon>
        <taxon>Streptomyces</taxon>
    </lineage>
</organism>
<dbReference type="Pfam" id="PF00582">
    <property type="entry name" value="Usp"/>
    <property type="match status" value="1"/>
</dbReference>
<accession>A0A5P2XRH2</accession>
<reference evidence="2 3" key="1">
    <citation type="submission" date="2017-09" db="EMBL/GenBank/DDBJ databases">
        <authorList>
            <person name="Lee N."/>
            <person name="Cho B.-K."/>
        </authorList>
    </citation>
    <scope>NUCLEOTIDE SEQUENCE [LARGE SCALE GENOMIC DNA]</scope>
    <source>
        <strain evidence="2 3">ATCC 27465</strain>
    </source>
</reference>
<gene>
    <name evidence="2" type="ORF">CP982_32695</name>
</gene>
<sequence>MSVHTQDQQPLWPTYWPGGGRCDVRGDDVNGEWDDETAGPGRVVVGVSGDSLASLAALRVAAREARGSGRTLVAVLAWEPPEGEALYLRHPDPAWAAHWRGVARERLAGAFDEVFGGGPPGVVAERRLVRGRPGPALCRVASRPEDLLVVGVWRGGRWPGRVRRYAEAHAACPVLAVPAPPEPVALRRALRRARPADFALRP</sequence>
<feature type="domain" description="UspA" evidence="1">
    <location>
        <begin position="42"/>
        <end position="178"/>
    </location>
</feature>
<name>A0A5P2XRH2_STRST</name>